<feature type="compositionally biased region" description="Polar residues" evidence="4">
    <location>
        <begin position="73"/>
        <end position="82"/>
    </location>
</feature>
<feature type="region of interest" description="Disordered" evidence="4">
    <location>
        <begin position="438"/>
        <end position="460"/>
    </location>
</feature>
<dbReference type="OrthoDB" id="446113at2759"/>
<dbReference type="EMBL" id="PKFO01000010">
    <property type="protein sequence ID" value="PVH23072.1"/>
    <property type="molecule type" value="Genomic_DNA"/>
</dbReference>
<evidence type="ECO:0000259" key="5">
    <source>
        <dbReference type="PROSITE" id="PS50102"/>
    </source>
</evidence>
<gene>
    <name evidence="6" type="ORF">CXQ85_002798</name>
</gene>
<feature type="region of interest" description="Disordered" evidence="4">
    <location>
        <begin position="266"/>
        <end position="285"/>
    </location>
</feature>
<dbReference type="GO" id="GO:0005829">
    <property type="term" value="C:cytosol"/>
    <property type="evidence" value="ECO:0007669"/>
    <property type="project" value="TreeGrafter"/>
</dbReference>
<dbReference type="InterPro" id="IPR012677">
    <property type="entry name" value="Nucleotide-bd_a/b_plait_sf"/>
</dbReference>
<feature type="compositionally biased region" description="Gly residues" evidence="4">
    <location>
        <begin position="52"/>
        <end position="62"/>
    </location>
</feature>
<dbReference type="InterPro" id="IPR050825">
    <property type="entry name" value="RBM42_RBP45_47-like"/>
</dbReference>
<dbReference type="PROSITE" id="PS50102">
    <property type="entry name" value="RRM"/>
    <property type="match status" value="3"/>
</dbReference>
<evidence type="ECO:0000256" key="1">
    <source>
        <dbReference type="ARBA" id="ARBA00022737"/>
    </source>
</evidence>
<dbReference type="CDD" id="cd12611">
    <property type="entry name" value="RRM1_NGR1_NAM8_like"/>
    <property type="match status" value="1"/>
</dbReference>
<dbReference type="RefSeq" id="XP_025344012.1">
    <property type="nucleotide sequence ID" value="XM_025486462.1"/>
</dbReference>
<dbReference type="PANTHER" id="PTHR47640:SF10">
    <property type="entry name" value="TRNA SELENOCYSTEINE 1-ASSOCIATED PROTEIN 1-RELATED"/>
    <property type="match status" value="1"/>
</dbReference>
<keyword evidence="7" id="KW-1185">Reference proteome</keyword>
<evidence type="ECO:0000256" key="4">
    <source>
        <dbReference type="SAM" id="MobiDB-lite"/>
    </source>
</evidence>
<dbReference type="GO" id="GO:0003729">
    <property type="term" value="F:mRNA binding"/>
    <property type="evidence" value="ECO:0007669"/>
    <property type="project" value="InterPro"/>
</dbReference>
<dbReference type="SUPFAM" id="SSF54928">
    <property type="entry name" value="RNA-binding domain, RBD"/>
    <property type="match status" value="2"/>
</dbReference>
<reference evidence="6 7" key="1">
    <citation type="submission" date="2017-12" db="EMBL/GenBank/DDBJ databases">
        <title>Genome Sequence of a Multidrug-Resistant Candida haemulonii Isolate from a Patient with Chronic Leg Ulcers in Israel.</title>
        <authorList>
            <person name="Chow N.A."/>
            <person name="Gade L."/>
            <person name="Batra D."/>
            <person name="Rowe L.A."/>
            <person name="Ben-Ami R."/>
            <person name="Loparev V.N."/>
            <person name="Litvintseva A.P."/>
        </authorList>
    </citation>
    <scope>NUCLEOTIDE SEQUENCE [LARGE SCALE GENOMIC DNA]</scope>
    <source>
        <strain evidence="6 7">B11899</strain>
    </source>
</reference>
<dbReference type="GO" id="GO:0006376">
    <property type="term" value="P:mRNA splice site recognition"/>
    <property type="evidence" value="ECO:0007669"/>
    <property type="project" value="TreeGrafter"/>
</dbReference>
<dbReference type="InterPro" id="IPR000504">
    <property type="entry name" value="RRM_dom"/>
</dbReference>
<dbReference type="Proteomes" id="UP000244309">
    <property type="component" value="Unassembled WGS sequence"/>
</dbReference>
<dbReference type="GeneID" id="37008129"/>
<evidence type="ECO:0000256" key="2">
    <source>
        <dbReference type="ARBA" id="ARBA00022884"/>
    </source>
</evidence>
<sequence length="460" mass="51854">MSYYQGSGHRQGADQYRPSDSQNHNQHGGRSNSSRGRFQQYESRGSHYRPGQGRGNYQGGRPGRFQQQRQGGSHSVYSQAPPDTQLWMGDLDPNWTEETIKSLWNQVGETPTGVKIMRDKMGNSSYCFVNFASPREVANAIQKNQMSVPGHNRHFKLNYASGGNRPDQYGSNPRAGPGQKHGVYSQNEWSVFVGDLATEVTEPMLFNHFNKDYPGSVRQVKIMMDFTNRVSKGFGFVRFNNEESQQHALQNMNGSVLAGRALRLGQASKSDPPDSKKAGTESGVPSTVTLNQYHPPLGPFTDPNNTVIKVKGITPAITRDELLGHFLPFGHIVYCKVNYRENVAHIKYLLRRDAESAMLYMYGFVINKCRVALRWGREEKTDTGKVGFKPVDKSEKYSAAKKAPIIVGNLPSNVVFEDLSKEQIDALEFHSNEEFSSVAEYDEREKQRKKDRDDYLDSAF</sequence>
<keyword evidence="2 3" id="KW-0694">RNA-binding</keyword>
<feature type="compositionally biased region" description="Low complexity" evidence="4">
    <location>
        <begin position="63"/>
        <end position="72"/>
    </location>
</feature>
<protein>
    <recommendedName>
        <fullName evidence="5">RRM domain-containing protein</fullName>
    </recommendedName>
</protein>
<feature type="domain" description="RRM" evidence="5">
    <location>
        <begin position="189"/>
        <end position="269"/>
    </location>
</feature>
<organism evidence="6 7">
    <name type="scientific">Candidozyma haemuli</name>
    <dbReference type="NCBI Taxonomy" id="45357"/>
    <lineage>
        <taxon>Eukaryota</taxon>
        <taxon>Fungi</taxon>
        <taxon>Dikarya</taxon>
        <taxon>Ascomycota</taxon>
        <taxon>Saccharomycotina</taxon>
        <taxon>Pichiomycetes</taxon>
        <taxon>Metschnikowiaceae</taxon>
        <taxon>Candidozyma</taxon>
    </lineage>
</organism>
<name>A0A2V1AZ09_9ASCO</name>
<evidence type="ECO:0000256" key="3">
    <source>
        <dbReference type="PROSITE-ProRule" id="PRU00176"/>
    </source>
</evidence>
<dbReference type="AlphaFoldDB" id="A0A2V1AZ09"/>
<dbReference type="VEuPathDB" id="FungiDB:CXQ85_002798"/>
<keyword evidence="1" id="KW-0677">Repeat</keyword>
<dbReference type="Pfam" id="PF00076">
    <property type="entry name" value="RRM_1"/>
    <property type="match status" value="3"/>
</dbReference>
<feature type="region of interest" description="Disordered" evidence="4">
    <location>
        <begin position="155"/>
        <end position="180"/>
    </location>
</feature>
<feature type="region of interest" description="Disordered" evidence="4">
    <location>
        <begin position="1"/>
        <end position="89"/>
    </location>
</feature>
<dbReference type="InterPro" id="IPR035979">
    <property type="entry name" value="RBD_domain_sf"/>
</dbReference>
<feature type="compositionally biased region" description="Polar residues" evidence="4">
    <location>
        <begin position="18"/>
        <end position="43"/>
    </location>
</feature>
<feature type="domain" description="RRM" evidence="5">
    <location>
        <begin position="84"/>
        <end position="162"/>
    </location>
</feature>
<comment type="caution">
    <text evidence="6">The sequence shown here is derived from an EMBL/GenBank/DDBJ whole genome shotgun (WGS) entry which is preliminary data.</text>
</comment>
<evidence type="ECO:0000313" key="6">
    <source>
        <dbReference type="EMBL" id="PVH23072.1"/>
    </source>
</evidence>
<feature type="domain" description="RRM" evidence="5">
    <location>
        <begin position="306"/>
        <end position="378"/>
    </location>
</feature>
<feature type="compositionally biased region" description="Basic and acidic residues" evidence="4">
    <location>
        <begin position="441"/>
        <end position="460"/>
    </location>
</feature>
<dbReference type="PANTHER" id="PTHR47640">
    <property type="entry name" value="TRNA SELENOCYSTEINE 1-ASSOCIATED PROTEIN 1-RELATED-RELATED"/>
    <property type="match status" value="1"/>
</dbReference>
<dbReference type="Gene3D" id="3.30.70.330">
    <property type="match status" value="3"/>
</dbReference>
<proteinExistence type="predicted"/>
<dbReference type="SMART" id="SM00360">
    <property type="entry name" value="RRM"/>
    <property type="match status" value="3"/>
</dbReference>
<dbReference type="STRING" id="45357.A0A2V1AZ09"/>
<evidence type="ECO:0000313" key="7">
    <source>
        <dbReference type="Proteomes" id="UP000244309"/>
    </source>
</evidence>
<accession>A0A2V1AZ09</accession>